<feature type="compositionally biased region" description="Low complexity" evidence="1">
    <location>
        <begin position="252"/>
        <end position="267"/>
    </location>
</feature>
<protein>
    <submittedName>
        <fullName evidence="3">Uncharacterized protein</fullName>
    </submittedName>
</protein>
<feature type="compositionally biased region" description="Low complexity" evidence="1">
    <location>
        <begin position="169"/>
        <end position="185"/>
    </location>
</feature>
<keyword evidence="2" id="KW-1133">Transmembrane helix</keyword>
<reference evidence="3 4" key="1">
    <citation type="submission" date="2016-10" db="EMBL/GenBank/DDBJ databases">
        <title>Genome sequence of the basidiomycete white-rot fungus Trametes pubescens.</title>
        <authorList>
            <person name="Makela M.R."/>
            <person name="Granchi Z."/>
            <person name="Peng M."/>
            <person name="De Vries R.P."/>
            <person name="Grigoriev I."/>
            <person name="Riley R."/>
            <person name="Hilden K."/>
        </authorList>
    </citation>
    <scope>NUCLEOTIDE SEQUENCE [LARGE SCALE GENOMIC DNA]</scope>
    <source>
        <strain evidence="3 4">FBCC735</strain>
    </source>
</reference>
<keyword evidence="2" id="KW-0812">Transmembrane</keyword>
<accession>A0A1M2VB05</accession>
<feature type="compositionally biased region" description="Low complexity" evidence="1">
    <location>
        <begin position="480"/>
        <end position="490"/>
    </location>
</feature>
<dbReference type="AlphaFoldDB" id="A0A1M2VB05"/>
<feature type="compositionally biased region" description="Pro residues" evidence="1">
    <location>
        <begin position="106"/>
        <end position="116"/>
    </location>
</feature>
<evidence type="ECO:0000313" key="4">
    <source>
        <dbReference type="Proteomes" id="UP000184267"/>
    </source>
</evidence>
<feature type="compositionally biased region" description="Low complexity" evidence="1">
    <location>
        <begin position="1"/>
        <end position="43"/>
    </location>
</feature>
<feature type="compositionally biased region" description="Low complexity" evidence="1">
    <location>
        <begin position="593"/>
        <end position="603"/>
    </location>
</feature>
<feature type="compositionally biased region" description="Low complexity" evidence="1">
    <location>
        <begin position="413"/>
        <end position="428"/>
    </location>
</feature>
<feature type="compositionally biased region" description="Low complexity" evidence="1">
    <location>
        <begin position="117"/>
        <end position="150"/>
    </location>
</feature>
<dbReference type="STRING" id="154538.A0A1M2VB05"/>
<keyword evidence="2" id="KW-0472">Membrane</keyword>
<name>A0A1M2VB05_TRAPU</name>
<feature type="region of interest" description="Disordered" evidence="1">
    <location>
        <begin position="1"/>
        <end position="272"/>
    </location>
</feature>
<feature type="transmembrane region" description="Helical" evidence="2">
    <location>
        <begin position="342"/>
        <end position="364"/>
    </location>
</feature>
<feature type="compositionally biased region" description="Low complexity" evidence="1">
    <location>
        <begin position="202"/>
        <end position="223"/>
    </location>
</feature>
<evidence type="ECO:0000313" key="3">
    <source>
        <dbReference type="EMBL" id="OJT04707.1"/>
    </source>
</evidence>
<comment type="caution">
    <text evidence="3">The sequence shown here is derived from an EMBL/GenBank/DDBJ whole genome shotgun (WGS) entry which is preliminary data.</text>
</comment>
<feature type="compositionally biased region" description="Low complexity" evidence="1">
    <location>
        <begin position="437"/>
        <end position="451"/>
    </location>
</feature>
<dbReference type="OMA" id="RHEDSEH"/>
<feature type="compositionally biased region" description="Basic and acidic residues" evidence="1">
    <location>
        <begin position="497"/>
        <end position="509"/>
    </location>
</feature>
<feature type="compositionally biased region" description="Polar residues" evidence="1">
    <location>
        <begin position="664"/>
        <end position="676"/>
    </location>
</feature>
<dbReference type="OrthoDB" id="3250803at2759"/>
<evidence type="ECO:0000256" key="2">
    <source>
        <dbReference type="SAM" id="Phobius"/>
    </source>
</evidence>
<dbReference type="EMBL" id="MNAD01001519">
    <property type="protein sequence ID" value="OJT04707.1"/>
    <property type="molecule type" value="Genomic_DNA"/>
</dbReference>
<feature type="compositionally biased region" description="Basic and acidic residues" evidence="1">
    <location>
        <begin position="611"/>
        <end position="621"/>
    </location>
</feature>
<sequence>MASQQSLTDAASSSDTAPISAPATGSAQSSQATSAPASKTPAGDDPAPPLPTSANSSASQAASNPVSSPDAGTSAAAPTEPPARSASASASVSASHPADTESAVPAPAPAPAPTPAPASSATQDSASTANSNPTSVHAVSSPSSPTPASHGHTQSVPEIPLPITKADPVVHSSAPAATATVVPSTESGRVLTPPAQVKDVSHAPLATSAAASPSPQPEVDASPSPAPAPPIASPTVSVSSVNDSEHASGMVQANAQTSQASAAATSTVTDQPETTLSTPFFMTVTDKNNHTTLSVPPVFTSVTVSQLPDGQFTSITHVIANPTGIYGVQVENQKGFFAKSGVVAGVFLVVGVVVASFVVGICLFMRRRRRPRFIDTISRPLPIPDNPFEDPRPISPPEMRYRSSFTDSTLVISGPPRRSGDSPRSPRSPFEERQHQRSPSGQSSSTRSASRLMGLGLAGVGAHGRSASMGSAEAARSRHQSGQSGVSGVGLAITSDQRIDNNAHSRREPTSTSARSSPSVYPPTLPSIHNEDIGELVDVPLDRSGSSHSIHSVTRKPVPSPEPELEHTTVVSPTPRPPQQITTRPPIIPPRSPLRTSLTTPTQPLSPPPYKRPEVPPRPPRDSLTLEMETIVLKAFEPLTPPTSLSSLSPAGSNVGHDAPTPVSPGSSSSHANPFSDTYERQMVQAGPPGIVPGQGWGLPLSPRKDTFYTRRSGSHVRIGRSTDGV</sequence>
<keyword evidence="4" id="KW-1185">Reference proteome</keyword>
<dbReference type="Proteomes" id="UP000184267">
    <property type="component" value="Unassembled WGS sequence"/>
</dbReference>
<feature type="compositionally biased region" description="Low complexity" evidence="1">
    <location>
        <begin position="53"/>
        <end position="105"/>
    </location>
</feature>
<gene>
    <name evidence="3" type="ORF">TRAPUB_4501</name>
</gene>
<feature type="region of interest" description="Disordered" evidence="1">
    <location>
        <begin position="639"/>
        <end position="726"/>
    </location>
</feature>
<organism evidence="3 4">
    <name type="scientific">Trametes pubescens</name>
    <name type="common">White-rot fungus</name>
    <dbReference type="NCBI Taxonomy" id="154538"/>
    <lineage>
        <taxon>Eukaryota</taxon>
        <taxon>Fungi</taxon>
        <taxon>Dikarya</taxon>
        <taxon>Basidiomycota</taxon>
        <taxon>Agaricomycotina</taxon>
        <taxon>Agaricomycetes</taxon>
        <taxon>Polyporales</taxon>
        <taxon>Polyporaceae</taxon>
        <taxon>Trametes</taxon>
    </lineage>
</organism>
<evidence type="ECO:0000256" key="1">
    <source>
        <dbReference type="SAM" id="MobiDB-lite"/>
    </source>
</evidence>
<feature type="region of interest" description="Disordered" evidence="1">
    <location>
        <begin position="377"/>
        <end position="622"/>
    </location>
</feature>
<proteinExistence type="predicted"/>
<feature type="compositionally biased region" description="Polar residues" evidence="1">
    <location>
        <begin position="510"/>
        <end position="519"/>
    </location>
</feature>